<evidence type="ECO:0000313" key="3">
    <source>
        <dbReference type="Proteomes" id="UP000000305"/>
    </source>
</evidence>
<dbReference type="PhylomeDB" id="E9HHL0"/>
<name>E9HHL0_DAPPU</name>
<organism evidence="2 3">
    <name type="scientific">Daphnia pulex</name>
    <name type="common">Water flea</name>
    <dbReference type="NCBI Taxonomy" id="6669"/>
    <lineage>
        <taxon>Eukaryota</taxon>
        <taxon>Metazoa</taxon>
        <taxon>Ecdysozoa</taxon>
        <taxon>Arthropoda</taxon>
        <taxon>Crustacea</taxon>
        <taxon>Branchiopoda</taxon>
        <taxon>Diplostraca</taxon>
        <taxon>Cladocera</taxon>
        <taxon>Anomopoda</taxon>
        <taxon>Daphniidae</taxon>
        <taxon>Daphnia</taxon>
    </lineage>
</organism>
<feature type="region of interest" description="Disordered" evidence="1">
    <location>
        <begin position="1"/>
        <end position="38"/>
    </location>
</feature>
<sequence length="314" mass="34901">MPPKKRARLSTKKKGRSKESDSEINSFSDEDASQEVKTKFCEKENSVKKFLLGAVKKTQEIVGMGNKSISKKELKSNGTSTSTASERSDGHTEMDRRLKKVVNDECLSSSSSKSGECGAINISFKSSSSEISIVKETKKNKPKMSLTEISAEWSSCEEVDTVDNGTKKNKPKMTLTEISAEWSSCEEVDAVDNGNSSELVSASMESVCSHNISEATKELAANQWSSSDENGEQYFDIEIMSSTDEDHSDGKNKSENVTLVQRVRQRVISAIKKIDSKHLRRGKPEVFGNTLTCEILQLVNIYILYFKCRPKNFD</sequence>
<dbReference type="AlphaFoldDB" id="E9HHL0"/>
<proteinExistence type="predicted"/>
<accession>E9HHL0</accession>
<feature type="compositionally biased region" description="Basic residues" evidence="1">
    <location>
        <begin position="1"/>
        <end position="16"/>
    </location>
</feature>
<dbReference type="HOGENOM" id="CLU_886397_0_0_1"/>
<feature type="compositionally biased region" description="Basic and acidic residues" evidence="1">
    <location>
        <begin position="86"/>
        <end position="96"/>
    </location>
</feature>
<gene>
    <name evidence="2" type="ORF">DAPPUDRAFT_329775</name>
</gene>
<dbReference type="KEGG" id="dpx:DAPPUDRAFT_329775"/>
<dbReference type="Proteomes" id="UP000000305">
    <property type="component" value="Unassembled WGS sequence"/>
</dbReference>
<keyword evidence="3" id="KW-1185">Reference proteome</keyword>
<dbReference type="InParanoid" id="E9HHL0"/>
<dbReference type="EMBL" id="GL732648">
    <property type="protein sequence ID" value="EFX68801.1"/>
    <property type="molecule type" value="Genomic_DNA"/>
</dbReference>
<evidence type="ECO:0000256" key="1">
    <source>
        <dbReference type="SAM" id="MobiDB-lite"/>
    </source>
</evidence>
<protein>
    <submittedName>
        <fullName evidence="2">Uncharacterized protein</fullName>
    </submittedName>
</protein>
<reference evidence="2 3" key="1">
    <citation type="journal article" date="2011" name="Science">
        <title>The ecoresponsive genome of Daphnia pulex.</title>
        <authorList>
            <person name="Colbourne J.K."/>
            <person name="Pfrender M.E."/>
            <person name="Gilbert D."/>
            <person name="Thomas W.K."/>
            <person name="Tucker A."/>
            <person name="Oakley T.H."/>
            <person name="Tokishita S."/>
            <person name="Aerts A."/>
            <person name="Arnold G.J."/>
            <person name="Basu M.K."/>
            <person name="Bauer D.J."/>
            <person name="Caceres C.E."/>
            <person name="Carmel L."/>
            <person name="Casola C."/>
            <person name="Choi J.H."/>
            <person name="Detter J.C."/>
            <person name="Dong Q."/>
            <person name="Dusheyko S."/>
            <person name="Eads B.D."/>
            <person name="Frohlich T."/>
            <person name="Geiler-Samerotte K.A."/>
            <person name="Gerlach D."/>
            <person name="Hatcher P."/>
            <person name="Jogdeo S."/>
            <person name="Krijgsveld J."/>
            <person name="Kriventseva E.V."/>
            <person name="Kultz D."/>
            <person name="Laforsch C."/>
            <person name="Lindquist E."/>
            <person name="Lopez J."/>
            <person name="Manak J.R."/>
            <person name="Muller J."/>
            <person name="Pangilinan J."/>
            <person name="Patwardhan R.P."/>
            <person name="Pitluck S."/>
            <person name="Pritham E.J."/>
            <person name="Rechtsteiner A."/>
            <person name="Rho M."/>
            <person name="Rogozin I.B."/>
            <person name="Sakarya O."/>
            <person name="Salamov A."/>
            <person name="Schaack S."/>
            <person name="Shapiro H."/>
            <person name="Shiga Y."/>
            <person name="Skalitzky C."/>
            <person name="Smith Z."/>
            <person name="Souvorov A."/>
            <person name="Sung W."/>
            <person name="Tang Z."/>
            <person name="Tsuchiya D."/>
            <person name="Tu H."/>
            <person name="Vos H."/>
            <person name="Wang M."/>
            <person name="Wolf Y.I."/>
            <person name="Yamagata H."/>
            <person name="Yamada T."/>
            <person name="Ye Y."/>
            <person name="Shaw J.R."/>
            <person name="Andrews J."/>
            <person name="Crease T.J."/>
            <person name="Tang H."/>
            <person name="Lucas S.M."/>
            <person name="Robertson H.M."/>
            <person name="Bork P."/>
            <person name="Koonin E.V."/>
            <person name="Zdobnov E.M."/>
            <person name="Grigoriev I.V."/>
            <person name="Lynch M."/>
            <person name="Boore J.L."/>
        </authorList>
    </citation>
    <scope>NUCLEOTIDE SEQUENCE [LARGE SCALE GENOMIC DNA]</scope>
</reference>
<feature type="region of interest" description="Disordered" evidence="1">
    <location>
        <begin position="64"/>
        <end position="97"/>
    </location>
</feature>
<feature type="compositionally biased region" description="Polar residues" evidence="1">
    <location>
        <begin position="76"/>
        <end position="85"/>
    </location>
</feature>
<evidence type="ECO:0000313" key="2">
    <source>
        <dbReference type="EMBL" id="EFX68801.1"/>
    </source>
</evidence>